<dbReference type="Proteomes" id="UP000828941">
    <property type="component" value="Chromosome 2"/>
</dbReference>
<keyword evidence="2" id="KW-1185">Reference proteome</keyword>
<accession>A0ACB9PZA1</accession>
<reference evidence="1 2" key="1">
    <citation type="journal article" date="2022" name="DNA Res.">
        <title>Chromosomal-level genome assembly of the orchid tree Bauhinia variegata (Leguminosae; Cercidoideae) supports the allotetraploid origin hypothesis of Bauhinia.</title>
        <authorList>
            <person name="Zhong Y."/>
            <person name="Chen Y."/>
            <person name="Zheng D."/>
            <person name="Pang J."/>
            <person name="Liu Y."/>
            <person name="Luo S."/>
            <person name="Meng S."/>
            <person name="Qian L."/>
            <person name="Wei D."/>
            <person name="Dai S."/>
            <person name="Zhou R."/>
        </authorList>
    </citation>
    <scope>NUCLEOTIDE SEQUENCE [LARGE SCALE GENOMIC DNA]</scope>
    <source>
        <strain evidence="1">BV-YZ2020</strain>
    </source>
</reference>
<protein>
    <submittedName>
        <fullName evidence="1">Uncharacterized protein</fullName>
    </submittedName>
</protein>
<proteinExistence type="predicted"/>
<dbReference type="EMBL" id="CM039427">
    <property type="protein sequence ID" value="KAI4354164.1"/>
    <property type="molecule type" value="Genomic_DNA"/>
</dbReference>
<organism evidence="1 2">
    <name type="scientific">Bauhinia variegata</name>
    <name type="common">Purple orchid tree</name>
    <name type="synonym">Phanera variegata</name>
    <dbReference type="NCBI Taxonomy" id="167791"/>
    <lineage>
        <taxon>Eukaryota</taxon>
        <taxon>Viridiplantae</taxon>
        <taxon>Streptophyta</taxon>
        <taxon>Embryophyta</taxon>
        <taxon>Tracheophyta</taxon>
        <taxon>Spermatophyta</taxon>
        <taxon>Magnoliopsida</taxon>
        <taxon>eudicotyledons</taxon>
        <taxon>Gunneridae</taxon>
        <taxon>Pentapetalae</taxon>
        <taxon>rosids</taxon>
        <taxon>fabids</taxon>
        <taxon>Fabales</taxon>
        <taxon>Fabaceae</taxon>
        <taxon>Cercidoideae</taxon>
        <taxon>Cercideae</taxon>
        <taxon>Bauhiniinae</taxon>
        <taxon>Bauhinia</taxon>
    </lineage>
</organism>
<gene>
    <name evidence="1" type="ORF">L6164_003057</name>
</gene>
<evidence type="ECO:0000313" key="1">
    <source>
        <dbReference type="EMBL" id="KAI4354164.1"/>
    </source>
</evidence>
<evidence type="ECO:0000313" key="2">
    <source>
        <dbReference type="Proteomes" id="UP000828941"/>
    </source>
</evidence>
<sequence>MKEMRLETTDRLSNLPKHILDDILSRLPEEDVARTRILSKAWNDTSSTSPNLRFSQHKYIFGVRKNDGSHQNEILPMPIVELERKRNKFADHVEKTLTRFHDQCLAIREFKLHMNCSGSQSMYRRIDHWMRLVVEGGVQELNLLLSHDRETWYECAVDHCCFPPSILEAKSLIKLTLMYGKIDHSLVNNPVQFSSLQKLSLSYLTVKDEQVIQNIISSCPLIEYLSLLLCHMEGQNNIGLKSIRIHGLCKLKTVRALMIQEIDIDAPNLEYLEYAPSFSNIPFKTNMDKCKNLKTLSLSHLRSIIITDKWLFELLLKFPLLERLRLARCNFSEKIKVSSAHLKVLEFLDYFPSSILKEVHIDAPNLRSLKYDTSAEMPTLSFLSNSNLLQIELNLLFVSYWDFEKLRQFLQSFGHRSILSCLSIKIDHQYNKFDIDALGDVSEPPPSIKHLNLWIDPKLQTYVLHLVTSLLCSCCPTAIHVRHDYKISDTVIETLCDILRSGKHECYCSPRDIKCWWHILKGLQLTKSIGEVIDETTIQLEY</sequence>
<comment type="caution">
    <text evidence="1">The sequence shown here is derived from an EMBL/GenBank/DDBJ whole genome shotgun (WGS) entry which is preliminary data.</text>
</comment>
<name>A0ACB9PZA1_BAUVA</name>